<protein>
    <recommendedName>
        <fullName evidence="4">JmjC domain-containing protein</fullName>
    </recommendedName>
</protein>
<dbReference type="GO" id="GO:0036140">
    <property type="term" value="F:[protein]-asparagine 3-dioxygenase activity"/>
    <property type="evidence" value="ECO:0007669"/>
    <property type="project" value="TreeGrafter"/>
</dbReference>
<keyword evidence="1" id="KW-0645">Protease</keyword>
<evidence type="ECO:0000256" key="2">
    <source>
        <dbReference type="ARBA" id="ARBA00022801"/>
    </source>
</evidence>
<dbReference type="CDD" id="cd02620">
    <property type="entry name" value="Peptidase_C1A_CathepsinB"/>
    <property type="match status" value="1"/>
</dbReference>
<dbReference type="InterPro" id="IPR014710">
    <property type="entry name" value="RmlC-like_jellyroll"/>
</dbReference>
<dbReference type="PROSITE" id="PS51184">
    <property type="entry name" value="JMJC"/>
    <property type="match status" value="1"/>
</dbReference>
<dbReference type="GO" id="GO:0008234">
    <property type="term" value="F:cysteine-type peptidase activity"/>
    <property type="evidence" value="ECO:0007669"/>
    <property type="project" value="UniProtKB-KW"/>
</dbReference>
<evidence type="ECO:0000256" key="3">
    <source>
        <dbReference type="ARBA" id="ARBA00022807"/>
    </source>
</evidence>
<dbReference type="Gene3D" id="1.10.287.1010">
    <property type="entry name" value="Clavaminate synthase-like"/>
    <property type="match status" value="1"/>
</dbReference>
<dbReference type="SUPFAM" id="SSF54001">
    <property type="entry name" value="Cysteine proteinases"/>
    <property type="match status" value="1"/>
</dbReference>
<evidence type="ECO:0000313" key="6">
    <source>
        <dbReference type="Proteomes" id="UP001367676"/>
    </source>
</evidence>
<dbReference type="InterPro" id="IPR038765">
    <property type="entry name" value="Papain-like_cys_pep_sf"/>
</dbReference>
<dbReference type="InterPro" id="IPR027452">
    <property type="entry name" value="FIH-1_dom_II"/>
</dbReference>
<organism evidence="5 6">
    <name type="scientific">Parthenolecanium corni</name>
    <dbReference type="NCBI Taxonomy" id="536013"/>
    <lineage>
        <taxon>Eukaryota</taxon>
        <taxon>Metazoa</taxon>
        <taxon>Ecdysozoa</taxon>
        <taxon>Arthropoda</taxon>
        <taxon>Hexapoda</taxon>
        <taxon>Insecta</taxon>
        <taxon>Pterygota</taxon>
        <taxon>Neoptera</taxon>
        <taxon>Paraneoptera</taxon>
        <taxon>Hemiptera</taxon>
        <taxon>Sternorrhyncha</taxon>
        <taxon>Coccoidea</taxon>
        <taxon>Coccidae</taxon>
        <taxon>Parthenolecanium</taxon>
    </lineage>
</organism>
<dbReference type="FunFam" id="2.60.120.10:FF:000042">
    <property type="entry name" value="Hypoxia-inducible factor 1-alpha inhibitor"/>
    <property type="match status" value="1"/>
</dbReference>
<dbReference type="GO" id="GO:0005737">
    <property type="term" value="C:cytoplasm"/>
    <property type="evidence" value="ECO:0007669"/>
    <property type="project" value="TreeGrafter"/>
</dbReference>
<dbReference type="EMBL" id="JBBCAQ010000037">
    <property type="protein sequence ID" value="KAK7573520.1"/>
    <property type="molecule type" value="Genomic_DNA"/>
</dbReference>
<dbReference type="PROSITE" id="PS00139">
    <property type="entry name" value="THIOL_PROTEASE_CYS"/>
    <property type="match status" value="1"/>
</dbReference>
<dbReference type="Pfam" id="PF13621">
    <property type="entry name" value="Cupin_8"/>
    <property type="match status" value="1"/>
</dbReference>
<dbReference type="GO" id="GO:0071532">
    <property type="term" value="F:ankyrin repeat binding"/>
    <property type="evidence" value="ECO:0007669"/>
    <property type="project" value="TreeGrafter"/>
</dbReference>
<keyword evidence="6" id="KW-1185">Reference proteome</keyword>
<dbReference type="Gene3D" id="2.60.120.10">
    <property type="entry name" value="Jelly Rolls"/>
    <property type="match status" value="1"/>
</dbReference>
<keyword evidence="3" id="KW-0788">Thiol protease</keyword>
<sequence length="635" mass="73438">MSGNCGNKSSSENQLRKYPLKLDKLPKLKFDDPKLDEYIASDEPVVIQGCKLVASTSKWNLDYLNKHMNGKYTVIVSHNHKFKYHDEKKMATSKVNFQPTTKRVKMPFSEFAEKVRNWKKGDERLYLQQVLDNSVGKEIVDDFLKFNWNWITDKQIKNNWGPLTSNLLLVSMEGNVTPCHYDEQQNFYAQVYGVKRIILFRPSEFKCLYPHPVHHPYDRQSQVDFDKPDYNRFPNFRNAQGYETYIHPGEVLYIPMYWFHHVESPLKEGPTISINFWYKAARTEQIVYPLKDYQKVAIMRNVEKMLGEALRDTNEIGPLLRTIADENYFDKLSDSEVLARSGSKIDPKAVLAKPMMMERGRSTRKIPKNFDSRKEWPECYVIGNVKDQAGCGSCWAVATASAYSDRRCIAHKQKSNLEFSSEDILTCCNECVPSPLNGDGCQGGFVPRAWDYIRYYGVVTGGDYGSRNTCKPYSFVPCNSRLDEDCKSARAPKCQLNCTNEDYKFKYKMDKKFGGMTYALTSERSAKLDIMNNGPFIALFRTCYDFMHYKSGIYFHVFGPCLDVYHAVKVIGWGEKNGIDYWLVMNTWNVSWGDNGSFKIDKINHNSDFGYFHAGIVGRLNNMGDMDEEIDDYET</sequence>
<dbReference type="PANTHER" id="PTHR12461:SF105">
    <property type="entry name" value="HYPOXIA-INDUCIBLE FACTOR 1-ALPHA INHIBITOR"/>
    <property type="match status" value="1"/>
</dbReference>
<accession>A0AAN9XYU7</accession>
<dbReference type="SMART" id="SM00645">
    <property type="entry name" value="Pept_C1"/>
    <property type="match status" value="1"/>
</dbReference>
<dbReference type="GO" id="GO:0045746">
    <property type="term" value="P:negative regulation of Notch signaling pathway"/>
    <property type="evidence" value="ECO:0007669"/>
    <property type="project" value="TreeGrafter"/>
</dbReference>
<evidence type="ECO:0000259" key="4">
    <source>
        <dbReference type="PROSITE" id="PS51184"/>
    </source>
</evidence>
<comment type="caution">
    <text evidence="5">The sequence shown here is derived from an EMBL/GenBank/DDBJ whole genome shotgun (WGS) entry which is preliminary data.</text>
</comment>
<dbReference type="AlphaFoldDB" id="A0AAN9XYU7"/>
<dbReference type="SUPFAM" id="SSF51197">
    <property type="entry name" value="Clavaminate synthase-like"/>
    <property type="match status" value="1"/>
</dbReference>
<keyword evidence="2" id="KW-0378">Hydrolase</keyword>
<name>A0AAN9XYU7_9HEMI</name>
<dbReference type="Gene3D" id="3.90.70.10">
    <property type="entry name" value="Cysteine proteinases"/>
    <property type="match status" value="1"/>
</dbReference>
<feature type="domain" description="JmjC" evidence="4">
    <location>
        <begin position="145"/>
        <end position="295"/>
    </location>
</feature>
<proteinExistence type="predicted"/>
<dbReference type="GO" id="GO:0005634">
    <property type="term" value="C:nucleus"/>
    <property type="evidence" value="ECO:0007669"/>
    <property type="project" value="TreeGrafter"/>
</dbReference>
<dbReference type="InterPro" id="IPR041667">
    <property type="entry name" value="Cupin_8"/>
</dbReference>
<dbReference type="PANTHER" id="PTHR12461">
    <property type="entry name" value="HYPOXIA-INDUCIBLE FACTOR 1 ALPHA INHIBITOR-RELATED"/>
    <property type="match status" value="1"/>
</dbReference>
<dbReference type="SMART" id="SM00558">
    <property type="entry name" value="JmjC"/>
    <property type="match status" value="1"/>
</dbReference>
<gene>
    <name evidence="5" type="ORF">V9T40_010711</name>
</gene>
<dbReference type="PRINTS" id="PR00705">
    <property type="entry name" value="PAPAIN"/>
</dbReference>
<dbReference type="PROSITE" id="PS00639">
    <property type="entry name" value="THIOL_PROTEASE_HIS"/>
    <property type="match status" value="1"/>
</dbReference>
<evidence type="ECO:0000256" key="1">
    <source>
        <dbReference type="ARBA" id="ARBA00022670"/>
    </source>
</evidence>
<dbReference type="InterPro" id="IPR003347">
    <property type="entry name" value="JmjC_dom"/>
</dbReference>
<dbReference type="InterPro" id="IPR000668">
    <property type="entry name" value="Peptidase_C1A_C"/>
</dbReference>
<dbReference type="GO" id="GO:0036139">
    <property type="term" value="F:peptidyl-histidine dioxygenase activity"/>
    <property type="evidence" value="ECO:0007669"/>
    <property type="project" value="TreeGrafter"/>
</dbReference>
<dbReference type="Pfam" id="PF00112">
    <property type="entry name" value="Peptidase_C1"/>
    <property type="match status" value="1"/>
</dbReference>
<dbReference type="InterPro" id="IPR025660">
    <property type="entry name" value="Pept_his_AS"/>
</dbReference>
<evidence type="ECO:0000313" key="5">
    <source>
        <dbReference type="EMBL" id="KAK7573520.1"/>
    </source>
</evidence>
<dbReference type="GO" id="GO:0006508">
    <property type="term" value="P:proteolysis"/>
    <property type="evidence" value="ECO:0007669"/>
    <property type="project" value="UniProtKB-KW"/>
</dbReference>
<dbReference type="Proteomes" id="UP001367676">
    <property type="component" value="Unassembled WGS sequence"/>
</dbReference>
<dbReference type="InterPro" id="IPR000169">
    <property type="entry name" value="Pept_cys_AS"/>
</dbReference>
<reference evidence="5 6" key="1">
    <citation type="submission" date="2024-03" db="EMBL/GenBank/DDBJ databases">
        <title>Adaptation during the transition from Ophiocordyceps entomopathogen to insect associate is accompanied by gene loss and intensified selection.</title>
        <authorList>
            <person name="Ward C.M."/>
            <person name="Onetto C.A."/>
            <person name="Borneman A.R."/>
        </authorList>
    </citation>
    <scope>NUCLEOTIDE SEQUENCE [LARGE SCALE GENOMIC DNA]</scope>
    <source>
        <strain evidence="5">AWRI1</strain>
        <tissue evidence="5">Single Adult Female</tissue>
    </source>
</reference>